<organism evidence="2 3">
    <name type="scientific">Sporobacter termitidis DSM 10068</name>
    <dbReference type="NCBI Taxonomy" id="1123282"/>
    <lineage>
        <taxon>Bacteria</taxon>
        <taxon>Bacillati</taxon>
        <taxon>Bacillota</taxon>
        <taxon>Clostridia</taxon>
        <taxon>Eubacteriales</taxon>
        <taxon>Oscillospiraceae</taxon>
        <taxon>Sporobacter</taxon>
    </lineage>
</organism>
<dbReference type="RefSeq" id="WP_143162308.1">
    <property type="nucleotide sequence ID" value="NZ_FQXV01000005.1"/>
</dbReference>
<dbReference type="InterPro" id="IPR054491">
    <property type="entry name" value="MGH1-like_GH"/>
</dbReference>
<evidence type="ECO:0000313" key="3">
    <source>
        <dbReference type="Proteomes" id="UP000183995"/>
    </source>
</evidence>
<sequence length="539" mass="55944">MQLDLKKIPFGRRLSRHLIYEETDPLGTGWARGLYLGLAAESGGGFIGGPAAGPAGFIRITPTFVGGELAYTYTATPAFVALETAEGSVRFALDGAKVLRIEGKAVGLRLNGRLGFGGNAIKTGRGVELTMGAAVYLIKALKGSVTLDCRWALKALRCTDPVICIEPGEDGTFDLAVYDTDDAYELPGIAESLDGCAAASAADYAAFAAGLPEPGDDGPLGPAAYALWMGFLPFKGRELICAGKLSDPKLYALEQFAAALALKDASASLELIGGMLGFATARGLVPAWAADRQCLYEAVPPVYAYTVSRLIGNGSINDVSREKLSGFYEAMSGAVGWWLDNRASDAGLCFYAYRHECGWPREPVFGCGTPAEAPDLAAYIALASEDLSKIAGLLGKAEDAASWKALSSRHLDFLTGPLWDGAGFISVNALTGEAAPAGGLLGLMPLILGSRLPEPIAAVLAEKVAAVSWENAAVIPSTLILLGLGDLGREREARAGAAEVLKSCAAGGAREDRGKSIPAGEFYAPAVCAALLALGGTLQ</sequence>
<evidence type="ECO:0000259" key="1">
    <source>
        <dbReference type="Pfam" id="PF22422"/>
    </source>
</evidence>
<dbReference type="SUPFAM" id="SSF48208">
    <property type="entry name" value="Six-hairpin glycosidases"/>
    <property type="match status" value="1"/>
</dbReference>
<proteinExistence type="predicted"/>
<feature type="domain" description="Mannosylglycerate hydrolase MGH1-like glycoside hydrolase" evidence="1">
    <location>
        <begin position="300"/>
        <end position="464"/>
    </location>
</feature>
<gene>
    <name evidence="2" type="ORF">SAMN02745823_01789</name>
</gene>
<dbReference type="STRING" id="1123282.SAMN02745823_01789"/>
<dbReference type="GO" id="GO:0005975">
    <property type="term" value="P:carbohydrate metabolic process"/>
    <property type="evidence" value="ECO:0007669"/>
    <property type="project" value="InterPro"/>
</dbReference>
<dbReference type="EMBL" id="FQXV01000005">
    <property type="protein sequence ID" value="SHH98789.1"/>
    <property type="molecule type" value="Genomic_DNA"/>
</dbReference>
<name>A0A1M5XGC1_9FIRM</name>
<reference evidence="2 3" key="1">
    <citation type="submission" date="2016-11" db="EMBL/GenBank/DDBJ databases">
        <authorList>
            <person name="Jaros S."/>
            <person name="Januszkiewicz K."/>
            <person name="Wedrychowicz H."/>
        </authorList>
    </citation>
    <scope>NUCLEOTIDE SEQUENCE [LARGE SCALE GENOMIC DNA]</scope>
    <source>
        <strain evidence="2 3">DSM 10068</strain>
    </source>
</reference>
<protein>
    <recommendedName>
        <fullName evidence="1">Mannosylglycerate hydrolase MGH1-like glycoside hydrolase domain-containing protein</fullName>
    </recommendedName>
</protein>
<dbReference type="Proteomes" id="UP000183995">
    <property type="component" value="Unassembled WGS sequence"/>
</dbReference>
<accession>A0A1M5XGC1</accession>
<dbReference type="InterPro" id="IPR012341">
    <property type="entry name" value="6hp_glycosidase-like_sf"/>
</dbReference>
<evidence type="ECO:0000313" key="2">
    <source>
        <dbReference type="EMBL" id="SHH98789.1"/>
    </source>
</evidence>
<dbReference type="InterPro" id="IPR008928">
    <property type="entry name" value="6-hairpin_glycosidase_sf"/>
</dbReference>
<dbReference type="Gene3D" id="1.50.10.10">
    <property type="match status" value="1"/>
</dbReference>
<keyword evidence="3" id="KW-1185">Reference proteome</keyword>
<dbReference type="Pfam" id="PF22422">
    <property type="entry name" value="MGH1-like_GH"/>
    <property type="match status" value="1"/>
</dbReference>
<dbReference type="AlphaFoldDB" id="A0A1M5XGC1"/>